<keyword evidence="1" id="KW-0472">Membrane</keyword>
<keyword evidence="1" id="KW-1133">Transmembrane helix</keyword>
<comment type="caution">
    <text evidence="2">The sequence shown here is derived from an EMBL/GenBank/DDBJ whole genome shotgun (WGS) entry which is preliminary data.</text>
</comment>
<evidence type="ECO:0000256" key="1">
    <source>
        <dbReference type="SAM" id="Phobius"/>
    </source>
</evidence>
<name>A0ABP2K4S9_9ACTN</name>
<feature type="transmembrane region" description="Helical" evidence="1">
    <location>
        <begin position="64"/>
        <end position="84"/>
    </location>
</feature>
<keyword evidence="1" id="KW-0812">Transmembrane</keyword>
<dbReference type="EMBL" id="ADZU01000032">
    <property type="protein sequence ID" value="EFS91903.1"/>
    <property type="molecule type" value="Genomic_DNA"/>
</dbReference>
<reference evidence="2" key="1">
    <citation type="submission" date="2010-08" db="EMBL/GenBank/DDBJ databases">
        <authorList>
            <person name="Weinstock G."/>
            <person name="Sodergren E."/>
            <person name="Clifton S."/>
            <person name="Fulton L."/>
            <person name="Fulton B."/>
            <person name="Courtney L."/>
            <person name="Fronick C."/>
            <person name="Harrison M."/>
            <person name="Strong C."/>
            <person name="Farmer C."/>
            <person name="Delahaunty K."/>
            <person name="Markovic C."/>
            <person name="Hall O."/>
            <person name="Minx P."/>
            <person name="Tomlinson C."/>
            <person name="Mitreva M."/>
            <person name="Hou S."/>
            <person name="Chen J."/>
            <person name="Wollam A."/>
            <person name="Pepin K.H."/>
            <person name="Johnson M."/>
            <person name="Bhonagiri V."/>
            <person name="Zhang X."/>
            <person name="Suruliraj S."/>
            <person name="Warren W."/>
            <person name="Chinwalla A."/>
            <person name="Mardis E.R."/>
            <person name="Wilson R.K."/>
        </authorList>
    </citation>
    <scope>NUCLEOTIDE SEQUENCE [LARGE SCALE GENOMIC DNA]</scope>
    <source>
        <strain evidence="2">HL044PA1</strain>
    </source>
</reference>
<evidence type="ECO:0000313" key="2">
    <source>
        <dbReference type="EMBL" id="EFS91903.1"/>
    </source>
</evidence>
<organism evidence="2 3">
    <name type="scientific">Cutibacterium modestum HL044PA1</name>
    <dbReference type="NCBI Taxonomy" id="765109"/>
    <lineage>
        <taxon>Bacteria</taxon>
        <taxon>Bacillati</taxon>
        <taxon>Actinomycetota</taxon>
        <taxon>Actinomycetes</taxon>
        <taxon>Propionibacteriales</taxon>
        <taxon>Propionibacteriaceae</taxon>
        <taxon>Cutibacterium</taxon>
        <taxon>Cutibacterium modestum</taxon>
    </lineage>
</organism>
<evidence type="ECO:0000313" key="3">
    <source>
        <dbReference type="Proteomes" id="UP000003179"/>
    </source>
</evidence>
<sequence length="393" mass="42763">MVTHIAHMDQDQSTDRSGEYLVYGDVADASTFASGMGALGFRSSVQGQVNLTLVASHNPDIVKAYGGMMGALVALVMAAVFSRTRRYGIPRLHGHSWLHHATRETLHAVSAAIIGMGATALISLPVLGFYNGLAQWMRWFRWSIQIWIPSIAVLLIIDIVTLAIAWSSAGILAQVKGRMTSLPVFSASYLLRFPVAMLAILLIISVTSAARELRRYEDQQDQWTTADRHVGRVTLRGIGSAVIDAAGEKRMVEAVGAWLGDVDEHRGLIIANLSPVDVGLPAPIQMFIINDEYCQRHPVPACASSPNTSAVTGTVPASLSPVEPRIRHAVAQQLCASTKAGKATIKWSRQEGSRDYFTYGPQTPNRVCRQRLPILWWSASPPGCCRATTSPQR</sequence>
<keyword evidence="3" id="KW-1185">Reference proteome</keyword>
<gene>
    <name evidence="2" type="ORF">HMPREF9607_01913</name>
</gene>
<feature type="transmembrane region" description="Helical" evidence="1">
    <location>
        <begin position="189"/>
        <end position="210"/>
    </location>
</feature>
<feature type="transmembrane region" description="Helical" evidence="1">
    <location>
        <begin position="105"/>
        <end position="126"/>
    </location>
</feature>
<dbReference type="Proteomes" id="UP000003179">
    <property type="component" value="Unassembled WGS sequence"/>
</dbReference>
<proteinExistence type="predicted"/>
<accession>A0ABP2K4S9</accession>
<feature type="transmembrane region" description="Helical" evidence="1">
    <location>
        <begin position="146"/>
        <end position="168"/>
    </location>
</feature>
<protein>
    <submittedName>
        <fullName evidence="2">Uncharacterized protein</fullName>
    </submittedName>
</protein>